<keyword evidence="3" id="KW-0539">Nucleus</keyword>
<dbReference type="Gene3D" id="2.60.120.650">
    <property type="entry name" value="Cupin"/>
    <property type="match status" value="1"/>
</dbReference>
<dbReference type="SUPFAM" id="SSF51197">
    <property type="entry name" value="Clavaminate synthase-like"/>
    <property type="match status" value="1"/>
</dbReference>
<evidence type="ECO:0000256" key="1">
    <source>
        <dbReference type="ARBA" id="ARBA00022723"/>
    </source>
</evidence>
<protein>
    <recommendedName>
        <fullName evidence="3">Bifunctional lysine-specific demethylase and histidyl-hydroxylase</fullName>
        <ecNumber evidence="3">1.14.11.-</ecNumber>
    </recommendedName>
</protein>
<keyword evidence="2 3" id="KW-0408">Iron</keyword>
<comment type="caution">
    <text evidence="5">The sequence shown here is derived from an EMBL/GenBank/DDBJ whole genome shotgun (WGS) entry which is preliminary data.</text>
</comment>
<keyword evidence="3" id="KW-0223">Dioxygenase</keyword>
<feature type="domain" description="JmjC" evidence="4">
    <location>
        <begin position="409"/>
        <end position="613"/>
    </location>
</feature>
<dbReference type="InterPro" id="IPR003347">
    <property type="entry name" value="JmjC_dom"/>
</dbReference>
<keyword evidence="1 3" id="KW-0479">Metal-binding</keyword>
<evidence type="ECO:0000259" key="4">
    <source>
        <dbReference type="PROSITE" id="PS51184"/>
    </source>
</evidence>
<organism evidence="5 6">
    <name type="scientific">Linum tenue</name>
    <dbReference type="NCBI Taxonomy" id="586396"/>
    <lineage>
        <taxon>Eukaryota</taxon>
        <taxon>Viridiplantae</taxon>
        <taxon>Streptophyta</taxon>
        <taxon>Embryophyta</taxon>
        <taxon>Tracheophyta</taxon>
        <taxon>Spermatophyta</taxon>
        <taxon>Magnoliopsida</taxon>
        <taxon>eudicotyledons</taxon>
        <taxon>Gunneridae</taxon>
        <taxon>Pentapetalae</taxon>
        <taxon>rosids</taxon>
        <taxon>fabids</taxon>
        <taxon>Malpighiales</taxon>
        <taxon>Linaceae</taxon>
        <taxon>Linum</taxon>
    </lineage>
</organism>
<gene>
    <name evidence="5" type="ORF">LITE_LOCUS12827</name>
</gene>
<evidence type="ECO:0000256" key="3">
    <source>
        <dbReference type="RuleBase" id="RU366061"/>
    </source>
</evidence>
<dbReference type="GO" id="GO:0032453">
    <property type="term" value="F:histone H3K4 demethylase activity"/>
    <property type="evidence" value="ECO:0007669"/>
    <property type="project" value="TreeGrafter"/>
</dbReference>
<dbReference type="Proteomes" id="UP001154282">
    <property type="component" value="Unassembled WGS sequence"/>
</dbReference>
<evidence type="ECO:0000313" key="5">
    <source>
        <dbReference type="EMBL" id="CAI0405278.1"/>
    </source>
</evidence>
<keyword evidence="3" id="KW-0804">Transcription</keyword>
<dbReference type="InterPro" id="IPR011989">
    <property type="entry name" value="ARM-like"/>
</dbReference>
<dbReference type="PANTHER" id="PTHR13096:SF9">
    <property type="entry name" value="BIFUNCTIONAL LYSINE-SPECIFIC DEMETHYLASE AND HISTIDYL-HYDROXYLASE"/>
    <property type="match status" value="1"/>
</dbReference>
<evidence type="ECO:0000313" key="6">
    <source>
        <dbReference type="Proteomes" id="UP001154282"/>
    </source>
</evidence>
<dbReference type="GO" id="GO:0005506">
    <property type="term" value="F:iron ion binding"/>
    <property type="evidence" value="ECO:0007669"/>
    <property type="project" value="UniProtKB-UniRule"/>
</dbReference>
<dbReference type="PANTHER" id="PTHR13096">
    <property type="entry name" value="MINA53 MYC INDUCED NUCLEAR ANTIGEN"/>
    <property type="match status" value="1"/>
</dbReference>
<comment type="similarity">
    <text evidence="3">Belongs to the ROX family.</text>
</comment>
<dbReference type="InterPro" id="IPR039994">
    <property type="entry name" value="NO66-like"/>
</dbReference>
<dbReference type="AlphaFoldDB" id="A0AAV0J5U6"/>
<dbReference type="EC" id="1.14.11.-" evidence="3"/>
<comment type="cofactor">
    <cofactor evidence="3">
        <name>Fe(2+)</name>
        <dbReference type="ChEBI" id="CHEBI:29033"/>
    </cofactor>
    <text evidence="3">Binds 1 Fe(2+) ion per subunit.</text>
</comment>
<sequence>MMVEGGVRKRKTKQSNLSPRLVRVKDGDAIDASSVSPLLLATLADDPNSSSRRPLIRRCLMHLRSSLFSQSPPQKLSVTLLLSFLPTLLISKHEDIARLASETLGAASLCSLETNEDIVMDAVVVRALIHALRSSRMKVSMAACNAILDLSTSSAGRQRLLELSALQFLISKCLQIHISPSVVSLLCKGNTRRKSSLASREDQYAVSLLHAVITLVNACNVEQLERFCGKDMQEFWVSFTKLWAEVHNQVLHDTGLKSGRQVSCVNNTGVNGLAHSIFKLSLTSSQLAPLPTAFVKRSIFGPGESCFEAFLSSQWETSPLMVRRHSGSSTENDGILGLFSECLGPMESFPTSLCSMLHGFVSCLPIDSDELDIFSFLEDVKNELGCPIVYQQDLRVLRTESQSKAEVHFFNESTSTCYTKPLHFLSSSDMENCEEAYRRGYTIALRGMEFRFTCIAAITDALASLFGQPSVGANLYLTPPNSQGLACHFDDHCVFVCQLFGGKQWTIYPPSLQLPRLYDQLDGRLGTSAECLLDRHRKFLLSEGDIMYIPRGYPHEACTFEAGAAASSNFSLHLTIGIEVEPPFEWEGFLHVALHIWYLRWQKQNRTLAEPLFLSLGEMSVTLLHAVIEVLGASDPTFRKACFAGALAPPLDNNNWLYSNQKTAYSSLVTKISTGLAIVELLKKVEQRENLCERLRWLCHLDSGEETSKDLRHRINFTGIQDILALYSEHKDRAEASFLFVKSRFCGEALFDDAIGSYKMLLEKYKKVRNEYKNGILSLHQKKNLS</sequence>
<reference evidence="5" key="1">
    <citation type="submission" date="2022-08" db="EMBL/GenBank/DDBJ databases">
        <authorList>
            <person name="Gutierrez-Valencia J."/>
        </authorList>
    </citation>
    <scope>NUCLEOTIDE SEQUENCE</scope>
</reference>
<dbReference type="GO" id="GO:0005730">
    <property type="term" value="C:nucleolus"/>
    <property type="evidence" value="ECO:0007669"/>
    <property type="project" value="TreeGrafter"/>
</dbReference>
<name>A0AAV0J5U6_9ROSI</name>
<proteinExistence type="inferred from homology"/>
<dbReference type="Gene3D" id="1.25.10.10">
    <property type="entry name" value="Leucine-rich Repeat Variant"/>
    <property type="match status" value="1"/>
</dbReference>
<comment type="subcellular location">
    <subcellularLocation>
        <location evidence="3">Nucleus</location>
    </subcellularLocation>
</comment>
<dbReference type="EMBL" id="CAMGYJ010000004">
    <property type="protein sequence ID" value="CAI0405278.1"/>
    <property type="molecule type" value="Genomic_DNA"/>
</dbReference>
<dbReference type="SUPFAM" id="SSF48371">
    <property type="entry name" value="ARM repeat"/>
    <property type="match status" value="1"/>
</dbReference>
<dbReference type="Pfam" id="PF08007">
    <property type="entry name" value="JmjC_2"/>
    <property type="match status" value="1"/>
</dbReference>
<accession>A0AAV0J5U6</accession>
<evidence type="ECO:0000256" key="2">
    <source>
        <dbReference type="ARBA" id="ARBA00023004"/>
    </source>
</evidence>
<dbReference type="GO" id="GO:0051864">
    <property type="term" value="F:histone H3K36 demethylase activity"/>
    <property type="evidence" value="ECO:0007669"/>
    <property type="project" value="TreeGrafter"/>
</dbReference>
<comment type="function">
    <text evidence="3">Oxygenase that can act as both a histone lysine demethylase and a ribosomal histidine hydroxylase.</text>
</comment>
<keyword evidence="3" id="KW-0560">Oxidoreductase</keyword>
<dbReference type="InterPro" id="IPR016024">
    <property type="entry name" value="ARM-type_fold"/>
</dbReference>
<keyword evidence="3" id="KW-0805">Transcription regulation</keyword>
<keyword evidence="6" id="KW-1185">Reference proteome</keyword>
<dbReference type="PROSITE" id="PS51184">
    <property type="entry name" value="JMJC"/>
    <property type="match status" value="1"/>
</dbReference>